<dbReference type="AlphaFoldDB" id="A0A347ZQQ6"/>
<dbReference type="EMBL" id="QUMS01000001">
    <property type="protein sequence ID" value="REG11809.1"/>
    <property type="molecule type" value="Genomic_DNA"/>
</dbReference>
<dbReference type="OrthoDB" id="166259at2"/>
<dbReference type="RefSeq" id="WP_158674978.1">
    <property type="nucleotide sequence ID" value="NZ_AP018437.1"/>
</dbReference>
<dbReference type="PROSITE" id="PS50968">
    <property type="entry name" value="BIOTINYL_LIPOYL"/>
    <property type="match status" value="1"/>
</dbReference>
<evidence type="ECO:0000313" key="4">
    <source>
        <dbReference type="Proteomes" id="UP000256388"/>
    </source>
</evidence>
<comment type="caution">
    <text evidence="3">The sequence shown here is derived from an EMBL/GenBank/DDBJ whole genome shotgun (WGS) entry which is preliminary data.</text>
</comment>
<dbReference type="PANTHER" id="PTHR45266">
    <property type="entry name" value="OXALOACETATE DECARBOXYLASE ALPHA CHAIN"/>
    <property type="match status" value="1"/>
</dbReference>
<dbReference type="FunFam" id="2.40.50.100:FF:000003">
    <property type="entry name" value="Acetyl-CoA carboxylase biotin carboxyl carrier protein"/>
    <property type="match status" value="1"/>
</dbReference>
<keyword evidence="4" id="KW-1185">Reference proteome</keyword>
<dbReference type="Pfam" id="PF00364">
    <property type="entry name" value="Biotin_lipoyl"/>
    <property type="match status" value="1"/>
</dbReference>
<accession>A0A347ZQQ6</accession>
<evidence type="ECO:0000313" key="3">
    <source>
        <dbReference type="EMBL" id="REG11809.1"/>
    </source>
</evidence>
<feature type="domain" description="Lipoyl-binding" evidence="2">
    <location>
        <begin position="86"/>
        <end position="161"/>
    </location>
</feature>
<reference evidence="3 4" key="1">
    <citation type="submission" date="2018-08" db="EMBL/GenBank/DDBJ databases">
        <title>Genomic Encyclopedia of Type Strains, Phase IV (KMG-IV): sequencing the most valuable type-strain genomes for metagenomic binning, comparative biology and taxonomic classification.</title>
        <authorList>
            <person name="Goeker M."/>
        </authorList>
    </citation>
    <scope>NUCLEOTIDE SEQUENCE [LARGE SCALE GENOMIC DNA]</scope>
    <source>
        <strain evidence="3 4">DSM 23923</strain>
    </source>
</reference>
<keyword evidence="1" id="KW-0092">Biotin</keyword>
<protein>
    <submittedName>
        <fullName evidence="3">Biotin-dependent enzyme</fullName>
    </submittedName>
</protein>
<dbReference type="InterPro" id="IPR000089">
    <property type="entry name" value="Biotin_lipoyl"/>
</dbReference>
<gene>
    <name evidence="3" type="ORF">DFR64_1702</name>
</gene>
<dbReference type="InterPro" id="IPR011053">
    <property type="entry name" value="Single_hybrid_motif"/>
</dbReference>
<dbReference type="Gene3D" id="2.40.50.100">
    <property type="match status" value="1"/>
</dbReference>
<dbReference type="CDD" id="cd06850">
    <property type="entry name" value="biotinyl_domain"/>
    <property type="match status" value="1"/>
</dbReference>
<evidence type="ECO:0000259" key="2">
    <source>
        <dbReference type="PROSITE" id="PS50968"/>
    </source>
</evidence>
<dbReference type="InterPro" id="IPR050709">
    <property type="entry name" value="Biotin_Carboxyl_Carrier/Decarb"/>
</dbReference>
<name>A0A347ZQQ6_9CHLR</name>
<organism evidence="3 4">
    <name type="scientific">Pelolinea submarina</name>
    <dbReference type="NCBI Taxonomy" id="913107"/>
    <lineage>
        <taxon>Bacteria</taxon>
        <taxon>Bacillati</taxon>
        <taxon>Chloroflexota</taxon>
        <taxon>Anaerolineae</taxon>
        <taxon>Anaerolineales</taxon>
        <taxon>Anaerolineaceae</taxon>
        <taxon>Pelolinea</taxon>
    </lineage>
</organism>
<evidence type="ECO:0000256" key="1">
    <source>
        <dbReference type="ARBA" id="ARBA00023267"/>
    </source>
</evidence>
<dbReference type="Proteomes" id="UP000256388">
    <property type="component" value="Unassembled WGS sequence"/>
</dbReference>
<dbReference type="PANTHER" id="PTHR45266:SF3">
    <property type="entry name" value="OXALOACETATE DECARBOXYLASE ALPHA CHAIN"/>
    <property type="match status" value="1"/>
</dbReference>
<dbReference type="SUPFAM" id="SSF51230">
    <property type="entry name" value="Single hybrid motif"/>
    <property type="match status" value="1"/>
</dbReference>
<sequence>MDKYHVTIGGKEYQVEIEGERVWIDGNEVYAGIHFLNDDGLFMLERDEGKREFHIKPREEDVYQVTTRGLQVDTVVQPERGHGKKREVKKDEGSINAPIPGVVSQVLVTAGDAVDNNQVLVVLESMKMLMEFRAPFAGTVEKVLVSKGQNVEKGDGMVALKRTE</sequence>
<proteinExistence type="predicted"/>